<comment type="caution">
    <text evidence="3">The sequence shown here is derived from an EMBL/GenBank/DDBJ whole genome shotgun (WGS) entry which is preliminary data.</text>
</comment>
<dbReference type="AlphaFoldDB" id="A0A1S9PGZ1"/>
<protein>
    <recommendedName>
        <fullName evidence="5">tRNA (Guanine-N1)-methyltransferase</fullName>
    </recommendedName>
</protein>
<feature type="transmembrane region" description="Helical" evidence="2">
    <location>
        <begin position="201"/>
        <end position="223"/>
    </location>
</feature>
<evidence type="ECO:0000313" key="4">
    <source>
        <dbReference type="Proteomes" id="UP000189739"/>
    </source>
</evidence>
<name>A0A1S9PGZ1_9SPHI</name>
<reference evidence="3 4" key="1">
    <citation type="submission" date="2016-07" db="EMBL/GenBank/DDBJ databases">
        <title>Genomic analysis of zinc-resistant bacterium Mucilaginibacter pedocola TBZ30.</title>
        <authorList>
            <person name="Huang J."/>
            <person name="Tang J."/>
        </authorList>
    </citation>
    <scope>NUCLEOTIDE SEQUENCE [LARGE SCALE GENOMIC DNA]</scope>
    <source>
        <strain evidence="3 4">TBZ30</strain>
    </source>
</reference>
<evidence type="ECO:0000256" key="1">
    <source>
        <dbReference type="SAM" id="Coils"/>
    </source>
</evidence>
<accession>A0A1S9PGZ1</accession>
<keyword evidence="2" id="KW-0812">Transmembrane</keyword>
<sequence length="274" mass="30141">MFTPDTQRYMIKLRILTALILTFALTGIAANGYAQDSLKKTKPTAVKPVATQPAAVKPPVKYNPYAAKPATTYKPTTATPAGQTPVTPGAAPVKPAQQYAPENTAILTDKSLNGQYQYLLTKVYHYQQPLIMALWKNVTDTLASTRRKLNEANGKLTVSTKKADSLQTEITTKEQNLSASNAVADSVSLLGMPLTKATYNWIMWGLVIGFGVIAAIVIARSGAHSREASYRTKLYNELEEDYKTYKAKANEKEKKLARELQTERNKLDELLGRG</sequence>
<organism evidence="3 4">
    <name type="scientific">Mucilaginibacter pedocola</name>
    <dbReference type="NCBI Taxonomy" id="1792845"/>
    <lineage>
        <taxon>Bacteria</taxon>
        <taxon>Pseudomonadati</taxon>
        <taxon>Bacteroidota</taxon>
        <taxon>Sphingobacteriia</taxon>
        <taxon>Sphingobacteriales</taxon>
        <taxon>Sphingobacteriaceae</taxon>
        <taxon>Mucilaginibacter</taxon>
    </lineage>
</organism>
<evidence type="ECO:0000313" key="3">
    <source>
        <dbReference type="EMBL" id="OOQ60224.1"/>
    </source>
</evidence>
<proteinExistence type="predicted"/>
<evidence type="ECO:0000256" key="2">
    <source>
        <dbReference type="SAM" id="Phobius"/>
    </source>
</evidence>
<keyword evidence="4" id="KW-1185">Reference proteome</keyword>
<feature type="coiled-coil region" evidence="1">
    <location>
        <begin position="235"/>
        <end position="273"/>
    </location>
</feature>
<dbReference type="STRING" id="1792845.BC343_26055"/>
<gene>
    <name evidence="3" type="ORF">BC343_26055</name>
</gene>
<keyword evidence="1" id="KW-0175">Coiled coil</keyword>
<keyword evidence="2" id="KW-1133">Transmembrane helix</keyword>
<evidence type="ECO:0008006" key="5">
    <source>
        <dbReference type="Google" id="ProtNLM"/>
    </source>
</evidence>
<dbReference type="Proteomes" id="UP000189739">
    <property type="component" value="Unassembled WGS sequence"/>
</dbReference>
<dbReference type="EMBL" id="MBTF01000008">
    <property type="protein sequence ID" value="OOQ60224.1"/>
    <property type="molecule type" value="Genomic_DNA"/>
</dbReference>
<keyword evidence="2" id="KW-0472">Membrane</keyword>